<protein>
    <recommendedName>
        <fullName evidence="4">Serine kinase</fullName>
    </recommendedName>
</protein>
<dbReference type="STRING" id="1249481.D641_0111130"/>
<evidence type="ECO:0008006" key="4">
    <source>
        <dbReference type="Google" id="ProtNLM"/>
    </source>
</evidence>
<dbReference type="RefSeq" id="WP_017824859.1">
    <property type="nucleotide sequence ID" value="NZ_KB403092.1"/>
</dbReference>
<dbReference type="SUPFAM" id="SSF53795">
    <property type="entry name" value="PEP carboxykinase-like"/>
    <property type="match status" value="1"/>
</dbReference>
<organism evidence="2 3">
    <name type="scientific">Brachybacterium muris UCD-AY4</name>
    <dbReference type="NCBI Taxonomy" id="1249481"/>
    <lineage>
        <taxon>Bacteria</taxon>
        <taxon>Bacillati</taxon>
        <taxon>Actinomycetota</taxon>
        <taxon>Actinomycetes</taxon>
        <taxon>Micrococcales</taxon>
        <taxon>Dermabacteraceae</taxon>
        <taxon>Brachybacterium</taxon>
    </lineage>
</organism>
<dbReference type="EMBL" id="AORC01000013">
    <property type="protein sequence ID" value="EYT48748.1"/>
    <property type="molecule type" value="Genomic_DNA"/>
</dbReference>
<evidence type="ECO:0000313" key="3">
    <source>
        <dbReference type="Proteomes" id="UP000019754"/>
    </source>
</evidence>
<dbReference type="Proteomes" id="UP000019754">
    <property type="component" value="Unassembled WGS sequence"/>
</dbReference>
<keyword evidence="3" id="KW-1185">Reference proteome</keyword>
<dbReference type="InterPro" id="IPR027417">
    <property type="entry name" value="P-loop_NTPase"/>
</dbReference>
<comment type="caution">
    <text evidence="2">The sequence shown here is derived from an EMBL/GenBank/DDBJ whole genome shotgun (WGS) entry which is preliminary data.</text>
</comment>
<evidence type="ECO:0000313" key="2">
    <source>
        <dbReference type="EMBL" id="EYT48748.1"/>
    </source>
</evidence>
<reference evidence="2 3" key="1">
    <citation type="journal article" date="2013" name="Genome Announc.">
        <title>Draft genome sequence of an Actinobacterium, Brachybacterium muris strain UCD-AY4.</title>
        <authorList>
            <person name="Lo J.R."/>
            <person name="Lang J.M."/>
            <person name="Darling A.E."/>
            <person name="Eisen J.A."/>
            <person name="Coil D.A."/>
        </authorList>
    </citation>
    <scope>NUCLEOTIDE SEQUENCE [LARGE SCALE GENOMIC DNA]</scope>
    <source>
        <strain evidence="2 3">UCD-AY4</strain>
    </source>
</reference>
<dbReference type="OrthoDB" id="4793383at2"/>
<gene>
    <name evidence="2" type="ORF">D641_0111130</name>
</gene>
<name>A0A022KZQ0_9MICO</name>
<dbReference type="HOGENOM" id="CLU_724957_0_0_11"/>
<evidence type="ECO:0000256" key="1">
    <source>
        <dbReference type="SAM" id="MobiDB-lite"/>
    </source>
</evidence>
<accession>A0A022KZQ0</accession>
<sequence>MTSSADGSATPGEQVRRLDVPGGPVDVVLGRGLAEVAEELTVLWSHLLIEAGTPGAAGEATVLRYATAADSSAKSLGPRDPGACYKISGDVTRAVLRALVGQRILLHAGTVLLEGAGTTVLLGASGAGKSTAATVLGREGLYLSDELTIVDPADLAITAYPKPVSRVQRGRTKQDVALAELGLRTAPGAGPADTVVLLDRDPEAAEPSLTRVGLAEAVAVVAGQSSSLWRLPDPLGVIARMLTGAGGALRARYREATELAGLLADLPDRCPQPWETVDPDGTADPAGTGAPHRPAPGLTAAPFVQALRSEDATVVLQEGRTGTLTGLAELVWDLVREQGPIDPANLEALVVAEAGDHDRSADLVQAALEQVRSAGLLQEG</sequence>
<dbReference type="AlphaFoldDB" id="A0A022KZQ0"/>
<dbReference type="Gene3D" id="3.40.50.300">
    <property type="entry name" value="P-loop containing nucleotide triphosphate hydrolases"/>
    <property type="match status" value="1"/>
</dbReference>
<feature type="region of interest" description="Disordered" evidence="1">
    <location>
        <begin position="274"/>
        <end position="298"/>
    </location>
</feature>
<proteinExistence type="predicted"/>